<dbReference type="EMBL" id="CP014782">
    <property type="protein sequence ID" value="AQS36155.1"/>
    <property type="molecule type" value="Genomic_DNA"/>
</dbReference>
<proteinExistence type="predicted"/>
<keyword evidence="1" id="KW-0223">Dioxygenase</keyword>
<accession>A0A1S6HKU6</accession>
<dbReference type="InterPro" id="IPR011051">
    <property type="entry name" value="RmlC_Cupin_sf"/>
</dbReference>
<dbReference type="SUPFAM" id="SSF51182">
    <property type="entry name" value="RmlC-like cupins"/>
    <property type="match status" value="1"/>
</dbReference>
<dbReference type="AlphaFoldDB" id="A0A1S6HKU6"/>
<keyword evidence="5" id="KW-1185">Reference proteome</keyword>
<dbReference type="Pfam" id="PF07883">
    <property type="entry name" value="Cupin_2"/>
    <property type="match status" value="1"/>
</dbReference>
<dbReference type="PANTHER" id="PTHR41517">
    <property type="entry name" value="1,2-DIOXYGENASE PROTEIN-RELATED"/>
    <property type="match status" value="1"/>
</dbReference>
<name>A0A1S6HKU6_9GAMM</name>
<dbReference type="Gene3D" id="2.60.120.10">
    <property type="entry name" value="Jelly Rolls"/>
    <property type="match status" value="1"/>
</dbReference>
<organism evidence="4 5">
    <name type="scientific">Shewanella psychrophila</name>
    <dbReference type="NCBI Taxonomy" id="225848"/>
    <lineage>
        <taxon>Bacteria</taxon>
        <taxon>Pseudomonadati</taxon>
        <taxon>Pseudomonadota</taxon>
        <taxon>Gammaproteobacteria</taxon>
        <taxon>Alteromonadales</taxon>
        <taxon>Shewanellaceae</taxon>
        <taxon>Shewanella</taxon>
    </lineage>
</organism>
<evidence type="ECO:0000259" key="3">
    <source>
        <dbReference type="Pfam" id="PF07883"/>
    </source>
</evidence>
<dbReference type="GO" id="GO:0051213">
    <property type="term" value="F:dioxygenase activity"/>
    <property type="evidence" value="ECO:0007669"/>
    <property type="project" value="UniProtKB-KW"/>
</dbReference>
<feature type="domain" description="Cupin type-2" evidence="3">
    <location>
        <begin position="65"/>
        <end position="129"/>
    </location>
</feature>
<evidence type="ECO:0000313" key="4">
    <source>
        <dbReference type="EMBL" id="AQS36155.1"/>
    </source>
</evidence>
<dbReference type="PANTHER" id="PTHR41517:SF1">
    <property type="entry name" value="CUPIN"/>
    <property type="match status" value="1"/>
</dbReference>
<dbReference type="OrthoDB" id="285029at2"/>
<evidence type="ECO:0000256" key="1">
    <source>
        <dbReference type="ARBA" id="ARBA00022964"/>
    </source>
</evidence>
<protein>
    <submittedName>
        <fullName evidence="4">Cupin domain-containing protein</fullName>
    </submittedName>
</protein>
<reference evidence="4 5" key="1">
    <citation type="submission" date="2016-03" db="EMBL/GenBank/DDBJ databases">
        <title>Complete genome sequence of Shewanella psychrophila WP2, a deep sea bacterium isolated from west Pacific sediment.</title>
        <authorList>
            <person name="Xu G."/>
            <person name="Jian H."/>
        </authorList>
    </citation>
    <scope>NUCLEOTIDE SEQUENCE [LARGE SCALE GENOMIC DNA]</scope>
    <source>
        <strain evidence="4 5">WP2</strain>
    </source>
</reference>
<dbReference type="KEGG" id="spsw:Sps_00966"/>
<gene>
    <name evidence="4" type="ORF">Sps_00966</name>
</gene>
<keyword evidence="2" id="KW-0560">Oxidoreductase</keyword>
<dbReference type="InterPro" id="IPR013096">
    <property type="entry name" value="Cupin_2"/>
</dbReference>
<dbReference type="RefSeq" id="WP_077751482.1">
    <property type="nucleotide sequence ID" value="NZ_CP014782.1"/>
</dbReference>
<sequence length="148" mass="16670">MTTKKFSSADFGETKSSLQAHLPQVLAHKAVEKNDVSNTFSKERKHPVHIVNLPSNSISMTIGGLLPGDRSNRHRHSYETLAYILEGEGYSMIEDQKIDWQAGDVIYIPNWAWHHHVNTNPTHPAKYLACENAPMLQNLGQLAIREEA</sequence>
<dbReference type="Proteomes" id="UP000189545">
    <property type="component" value="Chromosome"/>
</dbReference>
<dbReference type="InterPro" id="IPR047183">
    <property type="entry name" value="GDO-like"/>
</dbReference>
<evidence type="ECO:0000256" key="2">
    <source>
        <dbReference type="ARBA" id="ARBA00023002"/>
    </source>
</evidence>
<dbReference type="STRING" id="225848.Sps_00966"/>
<dbReference type="InterPro" id="IPR014710">
    <property type="entry name" value="RmlC-like_jellyroll"/>
</dbReference>
<evidence type="ECO:0000313" key="5">
    <source>
        <dbReference type="Proteomes" id="UP000189545"/>
    </source>
</evidence>